<dbReference type="Proteomes" id="UP001054945">
    <property type="component" value="Unassembled WGS sequence"/>
</dbReference>
<gene>
    <name evidence="2" type="ORF">CEXT_88361</name>
</gene>
<evidence type="ECO:0000256" key="1">
    <source>
        <dbReference type="SAM" id="MobiDB-lite"/>
    </source>
</evidence>
<evidence type="ECO:0000313" key="2">
    <source>
        <dbReference type="EMBL" id="GIX70585.1"/>
    </source>
</evidence>
<name>A0AAV4ME87_CAEEX</name>
<comment type="caution">
    <text evidence="2">The sequence shown here is derived from an EMBL/GenBank/DDBJ whole genome shotgun (WGS) entry which is preliminary data.</text>
</comment>
<protein>
    <submittedName>
        <fullName evidence="2">Uncharacterized protein</fullName>
    </submittedName>
</protein>
<proteinExistence type="predicted"/>
<organism evidence="2 3">
    <name type="scientific">Caerostris extrusa</name>
    <name type="common">Bark spider</name>
    <name type="synonym">Caerostris bankana</name>
    <dbReference type="NCBI Taxonomy" id="172846"/>
    <lineage>
        <taxon>Eukaryota</taxon>
        <taxon>Metazoa</taxon>
        <taxon>Ecdysozoa</taxon>
        <taxon>Arthropoda</taxon>
        <taxon>Chelicerata</taxon>
        <taxon>Arachnida</taxon>
        <taxon>Araneae</taxon>
        <taxon>Araneomorphae</taxon>
        <taxon>Entelegynae</taxon>
        <taxon>Araneoidea</taxon>
        <taxon>Araneidae</taxon>
        <taxon>Caerostris</taxon>
    </lineage>
</organism>
<accession>A0AAV4ME87</accession>
<feature type="region of interest" description="Disordered" evidence="1">
    <location>
        <begin position="58"/>
        <end position="77"/>
    </location>
</feature>
<dbReference type="EMBL" id="BPLR01019688">
    <property type="protein sequence ID" value="GIX70585.1"/>
    <property type="molecule type" value="Genomic_DNA"/>
</dbReference>
<sequence>MPARATLALPFMPRPILPCHTYPGHQNTNPPREKYKLTGDPSQNQCHHSITRESYLRSTQFPSSGHPVPPPHSEGQNDLRMGPSNFDFVFNSLRGDPSQNQCHHSITRESYLRPTQFPSSGHSVRPPHSEGVRGGICCFEVALCVHFGFGSCPEDSPSINAKATNHRTRANSFGSFWCYDSLMS</sequence>
<reference evidence="2 3" key="1">
    <citation type="submission" date="2021-06" db="EMBL/GenBank/DDBJ databases">
        <title>Caerostris extrusa draft genome.</title>
        <authorList>
            <person name="Kono N."/>
            <person name="Arakawa K."/>
        </authorList>
    </citation>
    <scope>NUCLEOTIDE SEQUENCE [LARGE SCALE GENOMIC DNA]</scope>
</reference>
<dbReference type="AlphaFoldDB" id="A0AAV4ME87"/>
<evidence type="ECO:0000313" key="3">
    <source>
        <dbReference type="Proteomes" id="UP001054945"/>
    </source>
</evidence>
<keyword evidence="3" id="KW-1185">Reference proteome</keyword>